<comment type="caution">
    <text evidence="1">Lacks conserved residue(s) required for the propagation of feature annotation.</text>
</comment>
<proteinExistence type="inferred from homology"/>
<dbReference type="AlphaFoldDB" id="A0A916XGM0"/>
<evidence type="ECO:0000256" key="1">
    <source>
        <dbReference type="HAMAP-Rule" id="MF_01411"/>
    </source>
</evidence>
<feature type="domain" description="LptD C-terminal" evidence="2">
    <location>
        <begin position="325"/>
        <end position="748"/>
    </location>
</feature>
<evidence type="ECO:0000313" key="4">
    <source>
        <dbReference type="Proteomes" id="UP000637002"/>
    </source>
</evidence>
<dbReference type="GO" id="GO:0015920">
    <property type="term" value="P:lipopolysaccharide transport"/>
    <property type="evidence" value="ECO:0007669"/>
    <property type="project" value="InterPro"/>
</dbReference>
<organism evidence="3 4">
    <name type="scientific">Chelatococcus reniformis</name>
    <dbReference type="NCBI Taxonomy" id="1494448"/>
    <lineage>
        <taxon>Bacteria</taxon>
        <taxon>Pseudomonadati</taxon>
        <taxon>Pseudomonadota</taxon>
        <taxon>Alphaproteobacteria</taxon>
        <taxon>Hyphomicrobiales</taxon>
        <taxon>Chelatococcaceae</taxon>
        <taxon>Chelatococcus</taxon>
    </lineage>
</organism>
<dbReference type="InterPro" id="IPR020889">
    <property type="entry name" value="LipoPS_assembly_LptD"/>
</dbReference>
<dbReference type="Proteomes" id="UP000637002">
    <property type="component" value="Unassembled WGS sequence"/>
</dbReference>
<dbReference type="GO" id="GO:1990351">
    <property type="term" value="C:transporter complex"/>
    <property type="evidence" value="ECO:0007669"/>
    <property type="project" value="TreeGrafter"/>
</dbReference>
<evidence type="ECO:0000259" key="2">
    <source>
        <dbReference type="Pfam" id="PF04453"/>
    </source>
</evidence>
<evidence type="ECO:0000313" key="3">
    <source>
        <dbReference type="EMBL" id="GGC69122.1"/>
    </source>
</evidence>
<comment type="similarity">
    <text evidence="1">Belongs to the LptD family.</text>
</comment>
<dbReference type="GO" id="GO:0009279">
    <property type="term" value="C:cell outer membrane"/>
    <property type="evidence" value="ECO:0007669"/>
    <property type="project" value="UniProtKB-SubCell"/>
</dbReference>
<comment type="subunit">
    <text evidence="1">Component of the lipopolysaccharide transport and assembly complex.</text>
</comment>
<feature type="chain" id="PRO_5038203049" description="LPS-assembly protein LptD" evidence="1">
    <location>
        <begin position="41"/>
        <end position="851"/>
    </location>
</feature>
<comment type="function">
    <text evidence="1">Involved in the assembly of lipopolysaccharide (LPS) at the surface of the outer membrane.</text>
</comment>
<keyword evidence="4" id="KW-1185">Reference proteome</keyword>
<comment type="subcellular location">
    <subcellularLocation>
        <location evidence="1">Cell outer membrane</location>
    </subcellularLocation>
</comment>
<feature type="signal peptide" evidence="1">
    <location>
        <begin position="1"/>
        <end position="40"/>
    </location>
</feature>
<name>A0A916XGM0_9HYPH</name>
<reference evidence="3" key="2">
    <citation type="submission" date="2020-09" db="EMBL/GenBank/DDBJ databases">
        <authorList>
            <person name="Sun Q."/>
            <person name="Zhou Y."/>
        </authorList>
    </citation>
    <scope>NUCLEOTIDE SEQUENCE</scope>
    <source>
        <strain evidence="3">CGMCC 1.12919</strain>
    </source>
</reference>
<dbReference type="InterPro" id="IPR007543">
    <property type="entry name" value="LptD_C"/>
</dbReference>
<sequence length="851" mass="94037" precursor="true">MIRGSGLGRNKGMRRTIGMVSSLAIAAALLSAMLPAVASAQTLNEALQAKVNQSGEKDKLLVEAGQIVYNDDKNTVSAIGDVQLHYQGRTLQADEVIYDRGTKRVFAKGNARITETDGTVVTGDRFELTDDFKDGFIDSLRVQRTAVMGGKPVTTRFAAPRAERTGGETMVFEKGTYTACEPCAENPERPPLWQVRAAKIIHNNTERMIYYEDATIEFAGIPLAYIPYISSPDPTVKRKTGFLAPHYLASSALGYGVGLPYFINIAPNMDLTVTPTVLTRQGFLGEVEWRHRLLNGSYNIRAAGIFQNDMDAFLPSPLGPGDERFRGSIESTGRFFINQQWQWGWDVAAMTDKWFFQNYKIKSESISGTYFRESTSTVFLTGDSETGFFDLRGYYFKGLSSTDWQKQQPVVHPVLDYDKRIAGPSWLGGEVTLNANVTSLTRDQAYFQQTPAPLNNYLGYYGNCTHFVKGQCIMQGVAGTYSRATAEVSWRRTFIDPLGQTWTPFASFRMDGTWLKADINGPLNQYVPNFVDTNADVLGRVMPAVGLEYRFPLVSVTDTLGTHTIEPIAQIIARPNETRIGSLPNEDSQSLVFDDTTIFEWNKFSGYDRVEGGVRANYGAKYTITTDKGGYADLLFGQSYQVAGKNSFEQGYNDPSNTGLDSGLDKRASDYVGRVHVAPDPMYSVTARGRFDQETFALKRLEVSTNLNFGKLSTAITYGRYAAQPNLAIPTRREGLLTSAAYNITPNWTLTGSVLFDLNGDKNNTYNFYANPVASNYLRTPFGNVASTSVGAMYRDECTTFAISYSNTYNDPTTGIRGNNQTILVRLELATFGAAQLSQNLGTSTQDGVSQ</sequence>
<dbReference type="GO" id="GO:0043165">
    <property type="term" value="P:Gram-negative-bacterium-type cell outer membrane assembly"/>
    <property type="evidence" value="ECO:0007669"/>
    <property type="project" value="UniProtKB-UniRule"/>
</dbReference>
<keyword evidence="1" id="KW-0472">Membrane</keyword>
<dbReference type="PANTHER" id="PTHR30189">
    <property type="entry name" value="LPS-ASSEMBLY PROTEIN"/>
    <property type="match status" value="1"/>
</dbReference>
<keyword evidence="1" id="KW-0732">Signal</keyword>
<dbReference type="InterPro" id="IPR050218">
    <property type="entry name" value="LptD"/>
</dbReference>
<dbReference type="Pfam" id="PF04453">
    <property type="entry name" value="LptD"/>
    <property type="match status" value="1"/>
</dbReference>
<comment type="caution">
    <text evidence="3">The sequence shown here is derived from an EMBL/GenBank/DDBJ whole genome shotgun (WGS) entry which is preliminary data.</text>
</comment>
<accession>A0A916XGM0</accession>
<keyword evidence="1" id="KW-0998">Cell outer membrane</keyword>
<dbReference type="HAMAP" id="MF_01411">
    <property type="entry name" value="LPS_assembly_LptD"/>
    <property type="match status" value="1"/>
</dbReference>
<dbReference type="EMBL" id="BMGG01000005">
    <property type="protein sequence ID" value="GGC69122.1"/>
    <property type="molecule type" value="Genomic_DNA"/>
</dbReference>
<protein>
    <recommendedName>
        <fullName evidence="1">LPS-assembly protein LptD</fullName>
    </recommendedName>
</protein>
<dbReference type="PANTHER" id="PTHR30189:SF1">
    <property type="entry name" value="LPS-ASSEMBLY PROTEIN LPTD"/>
    <property type="match status" value="1"/>
</dbReference>
<gene>
    <name evidence="1 3" type="primary">lptD</name>
    <name evidence="3" type="ORF">GCM10010994_29550</name>
</gene>
<reference evidence="3" key="1">
    <citation type="journal article" date="2014" name="Int. J. Syst. Evol. Microbiol.">
        <title>Complete genome sequence of Corynebacterium casei LMG S-19264T (=DSM 44701T), isolated from a smear-ripened cheese.</title>
        <authorList>
            <consortium name="US DOE Joint Genome Institute (JGI-PGF)"/>
            <person name="Walter F."/>
            <person name="Albersmeier A."/>
            <person name="Kalinowski J."/>
            <person name="Ruckert C."/>
        </authorList>
    </citation>
    <scope>NUCLEOTIDE SEQUENCE</scope>
    <source>
        <strain evidence="3">CGMCC 1.12919</strain>
    </source>
</reference>
<dbReference type="Gene3D" id="2.60.450.10">
    <property type="entry name" value="Lipopolysaccharide (LPS) transport protein A like domain"/>
    <property type="match status" value="1"/>
</dbReference>